<accession>A0A0F9E9T0</accession>
<dbReference type="AlphaFoldDB" id="A0A0F9E9T0"/>
<feature type="region of interest" description="Disordered" evidence="1">
    <location>
        <begin position="80"/>
        <end position="117"/>
    </location>
</feature>
<gene>
    <name evidence="2" type="ORF">LCGC14_2451970</name>
</gene>
<proteinExistence type="predicted"/>
<evidence type="ECO:0000256" key="1">
    <source>
        <dbReference type="SAM" id="MobiDB-lite"/>
    </source>
</evidence>
<sequence>MALLMALTGNFGRKGTGMRGWNTAAQLMTSHLVKTRPGLEGYLEFASEYMKLGKRLRKEDDTLSEEMVAIEMERKEVRGETITKLPPRPWQYLPPSTGTTTPATRTSGTAPSGATPP</sequence>
<reference evidence="2" key="1">
    <citation type="journal article" date="2015" name="Nature">
        <title>Complex archaea that bridge the gap between prokaryotes and eukaryotes.</title>
        <authorList>
            <person name="Spang A."/>
            <person name="Saw J.H."/>
            <person name="Jorgensen S.L."/>
            <person name="Zaremba-Niedzwiedzka K."/>
            <person name="Martijn J."/>
            <person name="Lind A.E."/>
            <person name="van Eijk R."/>
            <person name="Schleper C."/>
            <person name="Guy L."/>
            <person name="Ettema T.J."/>
        </authorList>
    </citation>
    <scope>NUCLEOTIDE SEQUENCE</scope>
</reference>
<evidence type="ECO:0000313" key="2">
    <source>
        <dbReference type="EMBL" id="KKL20788.1"/>
    </source>
</evidence>
<feature type="compositionally biased region" description="Low complexity" evidence="1">
    <location>
        <begin position="94"/>
        <end position="117"/>
    </location>
</feature>
<name>A0A0F9E9T0_9ZZZZ</name>
<protein>
    <submittedName>
        <fullName evidence="2">Uncharacterized protein</fullName>
    </submittedName>
</protein>
<comment type="caution">
    <text evidence="2">The sequence shown here is derived from an EMBL/GenBank/DDBJ whole genome shotgun (WGS) entry which is preliminary data.</text>
</comment>
<dbReference type="EMBL" id="LAZR01037962">
    <property type="protein sequence ID" value="KKL20788.1"/>
    <property type="molecule type" value="Genomic_DNA"/>
</dbReference>
<organism evidence="2">
    <name type="scientific">marine sediment metagenome</name>
    <dbReference type="NCBI Taxonomy" id="412755"/>
    <lineage>
        <taxon>unclassified sequences</taxon>
        <taxon>metagenomes</taxon>
        <taxon>ecological metagenomes</taxon>
    </lineage>
</organism>